<keyword evidence="1" id="KW-0245">EGF-like domain</keyword>
<gene>
    <name evidence="4" type="primary">106050748</name>
</gene>
<dbReference type="SUPFAM" id="SSF57184">
    <property type="entry name" value="Growth factor receptor domain"/>
    <property type="match status" value="1"/>
</dbReference>
<proteinExistence type="predicted"/>
<sequence>MPTEVLSHQVSIAYRGVESPKCNRSSYGVNCTKRCPSNCLKGTCDSITGECFGCIPGYTGDYCDNVCIPTYFGANCRLRCSKQCSQNVCEYKTGKCLSCVPGYTGDFCNIICESSRYGQNCSSSCSLSCIDQLCDRHNGHCLRCNKAVYGKNCDENCSSNCLSESCDVYTGQCVACKPGYVGDFCNKTQNSILQTVAVGVGAAVAAVVLLCLVIGYATYKRKVNQVKLESVPARNDAAISESVDPCDIMRYDNAHDTDSVPDHYERLSEGNPSREANEIHVEMVSLHNQPNKASIEFGDGNVTYQNALSLNLCENSSEQKLSDHVFNN</sequence>
<dbReference type="VEuPathDB" id="VectorBase:BGLAX_034243"/>
<keyword evidence="2" id="KW-1133">Transmembrane helix</keyword>
<dbReference type="KEGG" id="bgt:106050748"/>
<feature type="domain" description="EGF-like" evidence="3">
    <location>
        <begin position="156"/>
        <end position="186"/>
    </location>
</feature>
<dbReference type="PANTHER" id="PTHR24043">
    <property type="entry name" value="SCAVENGER RECEPTOR CLASS F"/>
    <property type="match status" value="1"/>
</dbReference>
<keyword evidence="2" id="KW-0472">Membrane</keyword>
<organism evidence="4 5">
    <name type="scientific">Biomphalaria glabrata</name>
    <name type="common">Bloodfluke planorb</name>
    <name type="synonym">Freshwater snail</name>
    <dbReference type="NCBI Taxonomy" id="6526"/>
    <lineage>
        <taxon>Eukaryota</taxon>
        <taxon>Metazoa</taxon>
        <taxon>Spiralia</taxon>
        <taxon>Lophotrochozoa</taxon>
        <taxon>Mollusca</taxon>
        <taxon>Gastropoda</taxon>
        <taxon>Heterobranchia</taxon>
        <taxon>Euthyneura</taxon>
        <taxon>Panpulmonata</taxon>
        <taxon>Hygrophila</taxon>
        <taxon>Lymnaeoidea</taxon>
        <taxon>Planorbidae</taxon>
        <taxon>Biomphalaria</taxon>
    </lineage>
</organism>
<evidence type="ECO:0000259" key="3">
    <source>
        <dbReference type="SMART" id="SM00181"/>
    </source>
</evidence>
<dbReference type="EnsemblMetazoa" id="BGLB020420-RA">
    <property type="protein sequence ID" value="BGLB020420-PA"/>
    <property type="gene ID" value="BGLB020420"/>
</dbReference>
<dbReference type="AlphaFoldDB" id="A0A2C9KJI8"/>
<dbReference type="InterPro" id="IPR009030">
    <property type="entry name" value="Growth_fac_rcpt_cys_sf"/>
</dbReference>
<dbReference type="InterPro" id="IPR000742">
    <property type="entry name" value="EGF"/>
</dbReference>
<dbReference type="PANTHER" id="PTHR24043:SF8">
    <property type="entry name" value="EGF-LIKE DOMAIN-CONTAINING PROTEIN"/>
    <property type="match status" value="1"/>
</dbReference>
<feature type="transmembrane region" description="Helical" evidence="2">
    <location>
        <begin position="196"/>
        <end position="219"/>
    </location>
</feature>
<evidence type="ECO:0000313" key="5">
    <source>
        <dbReference type="Proteomes" id="UP000076420"/>
    </source>
</evidence>
<evidence type="ECO:0000313" key="4">
    <source>
        <dbReference type="EnsemblMetazoa" id="BGLB020420-PA"/>
    </source>
</evidence>
<dbReference type="Gene3D" id="2.170.300.10">
    <property type="entry name" value="Tie2 ligand-binding domain superfamily"/>
    <property type="match status" value="1"/>
</dbReference>
<keyword evidence="2" id="KW-0812">Transmembrane</keyword>
<dbReference type="SMART" id="SM00181">
    <property type="entry name" value="EGF"/>
    <property type="match status" value="3"/>
</dbReference>
<evidence type="ECO:0000256" key="1">
    <source>
        <dbReference type="ARBA" id="ARBA00022536"/>
    </source>
</evidence>
<dbReference type="VEuPathDB" id="VectorBase:BGLB020420"/>
<name>A0A2C9KJI8_BIOGL</name>
<feature type="domain" description="EGF-like" evidence="3">
    <location>
        <begin position="79"/>
        <end position="109"/>
    </location>
</feature>
<dbReference type="GO" id="GO:0005044">
    <property type="term" value="F:scavenger receptor activity"/>
    <property type="evidence" value="ECO:0007669"/>
    <property type="project" value="InterPro"/>
</dbReference>
<accession>A0A2C9KJI8</accession>
<dbReference type="Pfam" id="PF00053">
    <property type="entry name" value="EGF_laminin"/>
    <property type="match status" value="1"/>
</dbReference>
<feature type="domain" description="EGF-like" evidence="3">
    <location>
        <begin position="34"/>
        <end position="64"/>
    </location>
</feature>
<reference evidence="4" key="1">
    <citation type="submission" date="2020-05" db="UniProtKB">
        <authorList>
            <consortium name="EnsemblMetazoa"/>
        </authorList>
    </citation>
    <scope>IDENTIFICATION</scope>
    <source>
        <strain evidence="4">BB02</strain>
    </source>
</reference>
<dbReference type="Proteomes" id="UP000076420">
    <property type="component" value="Unassembled WGS sequence"/>
</dbReference>
<evidence type="ECO:0000256" key="2">
    <source>
        <dbReference type="SAM" id="Phobius"/>
    </source>
</evidence>
<protein>
    <recommendedName>
        <fullName evidence="3">EGF-like domain-containing protein</fullName>
    </recommendedName>
</protein>
<dbReference type="InterPro" id="IPR042635">
    <property type="entry name" value="MEGF10/SREC1/2-like"/>
</dbReference>
<dbReference type="InterPro" id="IPR002049">
    <property type="entry name" value="LE_dom"/>
</dbReference>